<dbReference type="Pfam" id="PF17831">
    <property type="entry name" value="PDH_E1_M"/>
    <property type="match status" value="1"/>
</dbReference>
<name>A0ABP6QDP0_9ACTN</name>
<keyword evidence="6 8" id="KW-0670">Pyruvate</keyword>
<organism evidence="12 13">
    <name type="scientific">Actinocorallia longicatena</name>
    <dbReference type="NCBI Taxonomy" id="111803"/>
    <lineage>
        <taxon>Bacteria</taxon>
        <taxon>Bacillati</taxon>
        <taxon>Actinomycetota</taxon>
        <taxon>Actinomycetes</taxon>
        <taxon>Streptosporangiales</taxon>
        <taxon>Thermomonosporaceae</taxon>
        <taxon>Actinocorallia</taxon>
    </lineage>
</organism>
<evidence type="ECO:0000259" key="9">
    <source>
        <dbReference type="Pfam" id="PF00456"/>
    </source>
</evidence>
<evidence type="ECO:0000259" key="11">
    <source>
        <dbReference type="Pfam" id="PF22613"/>
    </source>
</evidence>
<dbReference type="InterPro" id="IPR029061">
    <property type="entry name" value="THDP-binding"/>
</dbReference>
<dbReference type="InterPro" id="IPR035807">
    <property type="entry name" value="PDC_E1_N"/>
</dbReference>
<dbReference type="Proteomes" id="UP001501237">
    <property type="component" value="Unassembled WGS sequence"/>
</dbReference>
<dbReference type="InterPro" id="IPR055152">
    <property type="entry name" value="Transketolase-like_C_2"/>
</dbReference>
<evidence type="ECO:0000256" key="3">
    <source>
        <dbReference type="ARBA" id="ARBA00017172"/>
    </source>
</evidence>
<evidence type="ECO:0000256" key="7">
    <source>
        <dbReference type="ARBA" id="ARBA00051231"/>
    </source>
</evidence>
<dbReference type="SUPFAM" id="SSF52922">
    <property type="entry name" value="TK C-terminal domain-like"/>
    <property type="match status" value="1"/>
</dbReference>
<dbReference type="InterPro" id="IPR041621">
    <property type="entry name" value="PDH_E1_M"/>
</dbReference>
<dbReference type="CDD" id="cd02017">
    <property type="entry name" value="TPP_E1_EcPDC_like"/>
    <property type="match status" value="1"/>
</dbReference>
<dbReference type="PIRSF" id="PIRSF000156">
    <property type="entry name" value="Pyruvate_dh_E1"/>
    <property type="match status" value="1"/>
</dbReference>
<evidence type="ECO:0000256" key="5">
    <source>
        <dbReference type="ARBA" id="ARBA00023052"/>
    </source>
</evidence>
<comment type="caution">
    <text evidence="12">The sequence shown here is derived from an EMBL/GenBank/DDBJ whole genome shotgun (WGS) entry which is preliminary data.</text>
</comment>
<proteinExistence type="predicted"/>
<dbReference type="EMBL" id="BAAAUV010000009">
    <property type="protein sequence ID" value="GAA3218488.1"/>
    <property type="molecule type" value="Genomic_DNA"/>
</dbReference>
<dbReference type="PANTHER" id="PTHR43825:SF3">
    <property type="entry name" value="PYRUVATE DEHYDROGENASE E1 COMPONENT"/>
    <property type="match status" value="1"/>
</dbReference>
<dbReference type="EC" id="1.2.4.1" evidence="2 8"/>
<keyword evidence="13" id="KW-1185">Reference proteome</keyword>
<dbReference type="Gene3D" id="3.40.50.970">
    <property type="match status" value="2"/>
</dbReference>
<dbReference type="InterPro" id="IPR005474">
    <property type="entry name" value="Transketolase_N"/>
</dbReference>
<protein>
    <recommendedName>
        <fullName evidence="3 8">Pyruvate dehydrogenase E1 component</fullName>
        <ecNumber evidence="2 8">1.2.4.1</ecNumber>
    </recommendedName>
</protein>
<dbReference type="RefSeq" id="WP_344830884.1">
    <property type="nucleotide sequence ID" value="NZ_BAAAUV010000009.1"/>
</dbReference>
<sequence>MPSGRQRFSIISDGLPSQLPDINPDETREWLESLDTVIKTEGRTRARYVMLKLLERAREQQVGVPGLRSTDYINTIPPESEPWFPGDEHIERRIRAYIRWNAAIMVSRANRPELSVGGHIATYASAASLYEVGFNHFFRGKDHGESGDQVFIQGHAAPGIYARAFLEGRLSEQRLDGFRQEVSHAGGGLSSYPHPRLMPDFWEFPTVSMGLTAIDSIYQARFNRYLLSREMKDTSRSHVWAFLGDGEMDEPESLGAIGLAAREELDNLTFVINCNLQRLDGPVRGNGKIIQELESYFRGAGWNVIKVIWGRDWDPLLAKDVDGVLVNKMNTTPDGQMQTFSVESGSYTREQFFGDDPRLRKIVEHLSDDEISNLSRGGHDYRKLFAAFKAAREHVGQPTVILAHTIKGWTLGPDFEARMSSHQMKKLSKNELKEFRDRLFLEIPDSALEADLPPYYHPGADSEEIQYMKERRAALGGFLPKRQNRAKALKLPGDDAYKELQKGSGKQAVATTMAFVRLLKDLMKDKEIGHRFVPIIPDEARTFGMDAMFPTAKIYSPHGQTYEAADRKLMLSYKESEQGQILHEGISEAGSMASLIASSTSYATHGEHMIPIYIFYSMFGYQRTGDQMWAMADQMGRGFMLGATAGRTTLTGEGLQHADGHSILLASTNPATVAYDASWAFELSHIVKDALTRMYGSTPEHPNGEDIHYYLTIYNEPMPQPAQPADLNVADLLKGLYKFKDGTDLGADAPRAQILASGVAGRWAVEAQEILEREWGVSADVWSAPSWTELRREAINCDTYNLLNPEKDQLIPFVTRRLDGVQGPIVGVSDFMRAVQDQIAPWVPGDYTTLGTDGFGFSDTRAAARRFFHVDTQSIVLAVLTRLVKRGELKPEVLTQAIQRYGLDQGVAAVSGTNAPEESGGAA</sequence>
<accession>A0ABP6QDP0</accession>
<comment type="function">
    <text evidence="8">Component of the pyruvate dehydrogenase (PDH) complex, that catalyzes the overall conversion of pyruvate to acetyl-CoA and CO(2).</text>
</comment>
<dbReference type="SUPFAM" id="SSF52518">
    <property type="entry name" value="Thiamin diphosphate-binding fold (THDP-binding)"/>
    <property type="match status" value="2"/>
</dbReference>
<evidence type="ECO:0000256" key="4">
    <source>
        <dbReference type="ARBA" id="ARBA00023002"/>
    </source>
</evidence>
<dbReference type="InterPro" id="IPR051157">
    <property type="entry name" value="PDH/Transketolase"/>
</dbReference>
<evidence type="ECO:0000259" key="10">
    <source>
        <dbReference type="Pfam" id="PF17831"/>
    </source>
</evidence>
<feature type="domain" description="Transketolase N-terminal" evidence="9">
    <location>
        <begin position="150"/>
        <end position="313"/>
    </location>
</feature>
<evidence type="ECO:0000256" key="2">
    <source>
        <dbReference type="ARBA" id="ARBA00012281"/>
    </source>
</evidence>
<dbReference type="Pfam" id="PF00456">
    <property type="entry name" value="Transketolase_N"/>
    <property type="match status" value="1"/>
</dbReference>
<evidence type="ECO:0000313" key="13">
    <source>
        <dbReference type="Proteomes" id="UP001501237"/>
    </source>
</evidence>
<comment type="catalytic activity">
    <reaction evidence="7 8">
        <text>N(6)-[(R)-lipoyl]-L-lysyl-[protein] + pyruvate + H(+) = N(6)-[(R)-S(8)-acetyldihydrolipoyl]-L-lysyl-[protein] + CO2</text>
        <dbReference type="Rhea" id="RHEA:19189"/>
        <dbReference type="Rhea" id="RHEA-COMP:10474"/>
        <dbReference type="Rhea" id="RHEA-COMP:10478"/>
        <dbReference type="ChEBI" id="CHEBI:15361"/>
        <dbReference type="ChEBI" id="CHEBI:15378"/>
        <dbReference type="ChEBI" id="CHEBI:16526"/>
        <dbReference type="ChEBI" id="CHEBI:83099"/>
        <dbReference type="ChEBI" id="CHEBI:83111"/>
        <dbReference type="EC" id="1.2.4.1"/>
    </reaction>
</comment>
<reference evidence="13" key="1">
    <citation type="journal article" date="2019" name="Int. J. Syst. Evol. Microbiol.">
        <title>The Global Catalogue of Microorganisms (GCM) 10K type strain sequencing project: providing services to taxonomists for standard genome sequencing and annotation.</title>
        <authorList>
            <consortium name="The Broad Institute Genomics Platform"/>
            <consortium name="The Broad Institute Genome Sequencing Center for Infectious Disease"/>
            <person name="Wu L."/>
            <person name="Ma J."/>
        </authorList>
    </citation>
    <scope>NUCLEOTIDE SEQUENCE [LARGE SCALE GENOMIC DNA]</scope>
    <source>
        <strain evidence="13">JCM 9377</strain>
    </source>
</reference>
<dbReference type="Pfam" id="PF22613">
    <property type="entry name" value="Transketolase_C_1"/>
    <property type="match status" value="1"/>
</dbReference>
<dbReference type="InterPro" id="IPR004660">
    <property type="entry name" value="PDH_E1"/>
</dbReference>
<evidence type="ECO:0000256" key="1">
    <source>
        <dbReference type="ARBA" id="ARBA00001964"/>
    </source>
</evidence>
<dbReference type="PANTHER" id="PTHR43825">
    <property type="entry name" value="PYRUVATE DEHYDROGENASE E1 COMPONENT"/>
    <property type="match status" value="1"/>
</dbReference>
<evidence type="ECO:0000256" key="8">
    <source>
        <dbReference type="PIRNR" id="PIRNR000156"/>
    </source>
</evidence>
<evidence type="ECO:0000256" key="6">
    <source>
        <dbReference type="ARBA" id="ARBA00023317"/>
    </source>
</evidence>
<evidence type="ECO:0000313" key="12">
    <source>
        <dbReference type="EMBL" id="GAA3218488.1"/>
    </source>
</evidence>
<feature type="domain" description="Pyruvate dehydrogenase E1 component middle" evidence="10">
    <location>
        <begin position="497"/>
        <end position="718"/>
    </location>
</feature>
<dbReference type="Gene3D" id="3.40.50.920">
    <property type="match status" value="1"/>
</dbReference>
<dbReference type="NCBIfam" id="TIGR00759">
    <property type="entry name" value="aceE"/>
    <property type="match status" value="1"/>
</dbReference>
<feature type="domain" description="Transketolase-like C-terminal" evidence="11">
    <location>
        <begin position="735"/>
        <end position="871"/>
    </location>
</feature>
<gene>
    <name evidence="12" type="primary">aceE</name>
    <name evidence="12" type="ORF">GCM10010468_42030</name>
</gene>
<comment type="cofactor">
    <cofactor evidence="1 8">
        <name>thiamine diphosphate</name>
        <dbReference type="ChEBI" id="CHEBI:58937"/>
    </cofactor>
</comment>
<keyword evidence="5 8" id="KW-0786">Thiamine pyrophosphate</keyword>
<dbReference type="InterPro" id="IPR009014">
    <property type="entry name" value="Transketo_C/PFOR_II"/>
</dbReference>
<keyword evidence="4 8" id="KW-0560">Oxidoreductase</keyword>